<feature type="compositionally biased region" description="Basic and acidic residues" evidence="1">
    <location>
        <begin position="42"/>
        <end position="58"/>
    </location>
</feature>
<gene>
    <name evidence="2" type="ORF">PACLA_8A038801</name>
</gene>
<keyword evidence="3" id="KW-1185">Reference proteome</keyword>
<feature type="compositionally biased region" description="Polar residues" evidence="1">
    <location>
        <begin position="86"/>
        <end position="119"/>
    </location>
</feature>
<dbReference type="Proteomes" id="UP001152795">
    <property type="component" value="Unassembled WGS sequence"/>
</dbReference>
<accession>A0A6S7HG90</accession>
<reference evidence="2" key="1">
    <citation type="submission" date="2020-04" db="EMBL/GenBank/DDBJ databases">
        <authorList>
            <person name="Alioto T."/>
            <person name="Alioto T."/>
            <person name="Gomez Garrido J."/>
        </authorList>
    </citation>
    <scope>NUCLEOTIDE SEQUENCE</scope>
    <source>
        <strain evidence="2">A484AB</strain>
    </source>
</reference>
<evidence type="ECO:0000313" key="2">
    <source>
        <dbReference type="EMBL" id="CAB4004955.1"/>
    </source>
</evidence>
<feature type="region of interest" description="Disordered" evidence="1">
    <location>
        <begin position="39"/>
        <end position="119"/>
    </location>
</feature>
<sequence>MDVEAPLLAGDNFDNHDENLNMNNTLEIDKLCLYNMENQATNEHEQNTKSPKTDKHINEPSIEQNITEWAMDRPNTDEVVMDITEETNNNDASSHQNNSTNQHPSHNNDNTAQPYTKLY</sequence>
<evidence type="ECO:0000313" key="3">
    <source>
        <dbReference type="Proteomes" id="UP001152795"/>
    </source>
</evidence>
<protein>
    <submittedName>
        <fullName evidence="2">Uncharacterized protein</fullName>
    </submittedName>
</protein>
<organism evidence="2 3">
    <name type="scientific">Paramuricea clavata</name>
    <name type="common">Red gorgonian</name>
    <name type="synonym">Violescent sea-whip</name>
    <dbReference type="NCBI Taxonomy" id="317549"/>
    <lineage>
        <taxon>Eukaryota</taxon>
        <taxon>Metazoa</taxon>
        <taxon>Cnidaria</taxon>
        <taxon>Anthozoa</taxon>
        <taxon>Octocorallia</taxon>
        <taxon>Malacalcyonacea</taxon>
        <taxon>Plexauridae</taxon>
        <taxon>Paramuricea</taxon>
    </lineage>
</organism>
<comment type="caution">
    <text evidence="2">The sequence shown here is derived from an EMBL/GenBank/DDBJ whole genome shotgun (WGS) entry which is preliminary data.</text>
</comment>
<proteinExistence type="predicted"/>
<name>A0A6S7HG90_PARCT</name>
<dbReference type="EMBL" id="CACRXK020005058">
    <property type="protein sequence ID" value="CAB4004955.1"/>
    <property type="molecule type" value="Genomic_DNA"/>
</dbReference>
<evidence type="ECO:0000256" key="1">
    <source>
        <dbReference type="SAM" id="MobiDB-lite"/>
    </source>
</evidence>
<dbReference type="AlphaFoldDB" id="A0A6S7HG90"/>